<dbReference type="HAMAP" id="MF_00743">
    <property type="entry name" value="FumaraseC"/>
    <property type="match status" value="1"/>
</dbReference>
<gene>
    <name evidence="4" type="ORF">CTOB1V02_LOCUS6792</name>
</gene>
<dbReference type="NCBIfam" id="TIGR00979">
    <property type="entry name" value="fumC_II"/>
    <property type="match status" value="1"/>
</dbReference>
<dbReference type="PANTHER" id="PTHR11444:SF1">
    <property type="entry name" value="FUMARATE HYDRATASE, MITOCHONDRIAL"/>
    <property type="match status" value="1"/>
</dbReference>
<dbReference type="InterPro" id="IPR000362">
    <property type="entry name" value="Fumarate_lyase_fam"/>
</dbReference>
<accession>A0A7R8WHM1</accession>
<sequence>MPEAIIRAFGILKKACAIVNKEYGLDPKVADAISRAADEVIDGSLYDDHFPLVIWQTGSGTQSNMNCNEVISNRAIQLLGGVLGSKNPVHPNDHVNKGQSSNDTYPTAMHIAVACEIHNVLIPGLTTLRNALKEKEEEFHDIIKIGRTHTQDATPLTLGQEFSGYLQQLDFAIERIKDALPRLYFLAAGGTAVGTGLNTPIGFDEKVAAEIANLTKLPFKTAPNKFEALAAHDAMVEVSGVLNTIACSIMKIANDIRFLGSGPRSGLGELSLPENEPGSSIMPGKVNPTQCEAITMVCAQVIGNHVAVSVGGSNGHFELNVFKPVIVANVLRSIRLLGDSADSFTKNCVVGIVANRERIKELVNNSLMLVTALNPHIGYDKAAQIAKKAHKENTTLKEAAIALGYVTAEQFDKWVRPEDMLGPK</sequence>
<comment type="similarity">
    <text evidence="1">Belongs to the class-II fumarase/aspartase family. Fumarase subfamily.</text>
</comment>
<dbReference type="CDD" id="cd01362">
    <property type="entry name" value="Fumarase_classII"/>
    <property type="match status" value="1"/>
</dbReference>
<dbReference type="InterPro" id="IPR022761">
    <property type="entry name" value="Fumarate_lyase_N"/>
</dbReference>
<dbReference type="GO" id="GO:0004333">
    <property type="term" value="F:fumarate hydratase activity"/>
    <property type="evidence" value="ECO:0007669"/>
    <property type="project" value="UniProtKB-EC"/>
</dbReference>
<name>A0A7R8WHM1_9CRUS</name>
<evidence type="ECO:0000313" key="4">
    <source>
        <dbReference type="EMBL" id="CAD7228914.1"/>
    </source>
</evidence>
<dbReference type="OrthoDB" id="1738025at2759"/>
<dbReference type="Gene3D" id="1.10.275.10">
    <property type="entry name" value="Fumarase/aspartase (N-terminal domain)"/>
    <property type="match status" value="1"/>
</dbReference>
<dbReference type="UniPathway" id="UPA00223">
    <property type="reaction ID" value="UER01007"/>
</dbReference>
<proteinExistence type="inferred from homology"/>
<dbReference type="PRINTS" id="PR00145">
    <property type="entry name" value="ARGSUCLYASE"/>
</dbReference>
<protein>
    <recommendedName>
        <fullName evidence="2">fumarate hydratase</fullName>
        <ecNumber evidence="2">4.2.1.2</ecNumber>
    </recommendedName>
</protein>
<evidence type="ECO:0000256" key="3">
    <source>
        <dbReference type="ARBA" id="ARBA00023239"/>
    </source>
</evidence>
<reference evidence="4" key="1">
    <citation type="submission" date="2020-11" db="EMBL/GenBank/DDBJ databases">
        <authorList>
            <person name="Tran Van P."/>
        </authorList>
    </citation>
    <scope>NUCLEOTIDE SEQUENCE</scope>
</reference>
<dbReference type="PANTHER" id="PTHR11444">
    <property type="entry name" value="ASPARTATEAMMONIA/ARGININOSUCCINATE/ADENYLOSUCCINATE LYASE"/>
    <property type="match status" value="1"/>
</dbReference>
<dbReference type="GO" id="GO:0005739">
    <property type="term" value="C:mitochondrion"/>
    <property type="evidence" value="ECO:0007669"/>
    <property type="project" value="TreeGrafter"/>
</dbReference>
<dbReference type="GO" id="GO:0006099">
    <property type="term" value="P:tricarboxylic acid cycle"/>
    <property type="evidence" value="ECO:0007669"/>
    <property type="project" value="UniProtKB-UniPathway"/>
</dbReference>
<dbReference type="Gene3D" id="1.10.40.30">
    <property type="entry name" value="Fumarase/aspartase (C-terminal domain)"/>
    <property type="match status" value="1"/>
</dbReference>
<dbReference type="Pfam" id="PF10415">
    <property type="entry name" value="FumaraseC_C"/>
    <property type="match status" value="1"/>
</dbReference>
<evidence type="ECO:0000256" key="2">
    <source>
        <dbReference type="ARBA" id="ARBA00012921"/>
    </source>
</evidence>
<dbReference type="FunFam" id="1.20.200.10:FF:000001">
    <property type="entry name" value="Fumarate hydratase, mitochondrial"/>
    <property type="match status" value="1"/>
</dbReference>
<dbReference type="InterPro" id="IPR024083">
    <property type="entry name" value="Fumarase/histidase_N"/>
</dbReference>
<dbReference type="InterPro" id="IPR020557">
    <property type="entry name" value="Fumarate_lyase_CS"/>
</dbReference>
<dbReference type="PROSITE" id="PS00163">
    <property type="entry name" value="FUMARATE_LYASES"/>
    <property type="match status" value="1"/>
</dbReference>
<dbReference type="AlphaFoldDB" id="A0A7R8WHM1"/>
<dbReference type="GO" id="GO:0006108">
    <property type="term" value="P:malate metabolic process"/>
    <property type="evidence" value="ECO:0007669"/>
    <property type="project" value="TreeGrafter"/>
</dbReference>
<dbReference type="EC" id="4.2.1.2" evidence="2"/>
<dbReference type="InterPro" id="IPR005677">
    <property type="entry name" value="Fum_hydII"/>
</dbReference>
<dbReference type="InterPro" id="IPR008948">
    <property type="entry name" value="L-Aspartase-like"/>
</dbReference>
<dbReference type="FunFam" id="1.10.40.30:FF:000002">
    <property type="entry name" value="Fumarate hydratase class II"/>
    <property type="match status" value="1"/>
</dbReference>
<dbReference type="Pfam" id="PF00206">
    <property type="entry name" value="Lyase_1"/>
    <property type="match status" value="1"/>
</dbReference>
<dbReference type="GO" id="GO:0006106">
    <property type="term" value="P:fumarate metabolic process"/>
    <property type="evidence" value="ECO:0007669"/>
    <property type="project" value="InterPro"/>
</dbReference>
<dbReference type="Gene3D" id="1.20.200.10">
    <property type="entry name" value="Fumarase/aspartase (Central domain)"/>
    <property type="match status" value="1"/>
</dbReference>
<keyword evidence="3" id="KW-0456">Lyase</keyword>
<organism evidence="4">
    <name type="scientific">Cyprideis torosa</name>
    <dbReference type="NCBI Taxonomy" id="163714"/>
    <lineage>
        <taxon>Eukaryota</taxon>
        <taxon>Metazoa</taxon>
        <taxon>Ecdysozoa</taxon>
        <taxon>Arthropoda</taxon>
        <taxon>Crustacea</taxon>
        <taxon>Oligostraca</taxon>
        <taxon>Ostracoda</taxon>
        <taxon>Podocopa</taxon>
        <taxon>Podocopida</taxon>
        <taxon>Cytherocopina</taxon>
        <taxon>Cytheroidea</taxon>
        <taxon>Cytherideidae</taxon>
        <taxon>Cyprideis</taxon>
    </lineage>
</organism>
<dbReference type="PRINTS" id="PR00149">
    <property type="entry name" value="FUMRATELYASE"/>
</dbReference>
<dbReference type="SUPFAM" id="SSF48557">
    <property type="entry name" value="L-aspartase-like"/>
    <property type="match status" value="1"/>
</dbReference>
<evidence type="ECO:0000256" key="1">
    <source>
        <dbReference type="ARBA" id="ARBA00009084"/>
    </source>
</evidence>
<dbReference type="InterPro" id="IPR018951">
    <property type="entry name" value="Fumarase_C_C"/>
</dbReference>
<dbReference type="EMBL" id="OB661762">
    <property type="protein sequence ID" value="CAD7228914.1"/>
    <property type="molecule type" value="Genomic_DNA"/>
</dbReference>